<organism evidence="2">
    <name type="scientific">candidate division WOR-3 bacterium</name>
    <dbReference type="NCBI Taxonomy" id="2052148"/>
    <lineage>
        <taxon>Bacteria</taxon>
        <taxon>Bacteria division WOR-3</taxon>
    </lineage>
</organism>
<name>A0A7C5M2Y6_UNCW3</name>
<comment type="caution">
    <text evidence="2">The sequence shown here is derived from an EMBL/GenBank/DDBJ whole genome shotgun (WGS) entry which is preliminary data.</text>
</comment>
<gene>
    <name evidence="2" type="ORF">ENL41_01050</name>
</gene>
<dbReference type="Gene3D" id="2.60.40.10">
    <property type="entry name" value="Immunoglobulins"/>
    <property type="match status" value="2"/>
</dbReference>
<dbReference type="Proteomes" id="UP000886014">
    <property type="component" value="Unassembled WGS sequence"/>
</dbReference>
<reference evidence="2" key="1">
    <citation type="journal article" date="2020" name="mSystems">
        <title>Genome- and Community-Level Interaction Insights into Carbon Utilization and Element Cycling Functions of Hydrothermarchaeota in Hydrothermal Sediment.</title>
        <authorList>
            <person name="Zhou Z."/>
            <person name="Liu Y."/>
            <person name="Xu W."/>
            <person name="Pan J."/>
            <person name="Luo Z.H."/>
            <person name="Li M."/>
        </authorList>
    </citation>
    <scope>NUCLEOTIDE SEQUENCE [LARGE SCALE GENOMIC DNA]</scope>
    <source>
        <strain evidence="2">HyVt-94</strain>
    </source>
</reference>
<feature type="region of interest" description="Disordered" evidence="1">
    <location>
        <begin position="186"/>
        <end position="217"/>
    </location>
</feature>
<dbReference type="CDD" id="cd00146">
    <property type="entry name" value="PKD"/>
    <property type="match status" value="1"/>
</dbReference>
<dbReference type="SUPFAM" id="SSF49265">
    <property type="entry name" value="Fibronectin type III"/>
    <property type="match status" value="1"/>
</dbReference>
<dbReference type="GO" id="GO:0005509">
    <property type="term" value="F:calcium ion binding"/>
    <property type="evidence" value="ECO:0007669"/>
    <property type="project" value="InterPro"/>
</dbReference>
<feature type="compositionally biased region" description="Polar residues" evidence="1">
    <location>
        <begin position="186"/>
        <end position="215"/>
    </location>
</feature>
<dbReference type="InterPro" id="IPR013783">
    <property type="entry name" value="Ig-like_fold"/>
</dbReference>
<dbReference type="EMBL" id="DRTV01000082">
    <property type="protein sequence ID" value="HHF57994.1"/>
    <property type="molecule type" value="Genomic_DNA"/>
</dbReference>
<dbReference type="AlphaFoldDB" id="A0A7C5M2Y6"/>
<evidence type="ECO:0000256" key="1">
    <source>
        <dbReference type="SAM" id="MobiDB-lite"/>
    </source>
</evidence>
<sequence length="256" mass="28065">MNKPPIISIEDQTVSEGDTLELNLNNYAFDLNNDPLSFQKVSGVGEVQGHKYTYSPDYDASGTYQVKIKASDGKGGTAQDSFTIIVNDVNRPPLEPYSPTPLNEGTDVLLDTSLSWNCSDPDGDTLTYDIYFGTSNYPPIVSSDYPSTSYKPNELDGETTYYWKIKAKDGNGGEKTGPIWSFTTEQEENQPPTVTKISGPSGTIDESSSTFSWSGSDPDGSIDHYEYRKDGGSWINCGSSTSYEWSGYSEGSHTFE</sequence>
<protein>
    <recommendedName>
        <fullName evidence="3">Fibronectin type-III domain-containing protein</fullName>
    </recommendedName>
</protein>
<dbReference type="InterPro" id="IPR036116">
    <property type="entry name" value="FN3_sf"/>
</dbReference>
<evidence type="ECO:0000313" key="2">
    <source>
        <dbReference type="EMBL" id="HHF57994.1"/>
    </source>
</evidence>
<dbReference type="Pfam" id="PF17963">
    <property type="entry name" value="Big_9"/>
    <property type="match status" value="1"/>
</dbReference>
<feature type="non-terminal residue" evidence="2">
    <location>
        <position position="256"/>
    </location>
</feature>
<evidence type="ECO:0008006" key="3">
    <source>
        <dbReference type="Google" id="ProtNLM"/>
    </source>
</evidence>
<dbReference type="SUPFAM" id="SSF49313">
    <property type="entry name" value="Cadherin-like"/>
    <property type="match status" value="1"/>
</dbReference>
<dbReference type="InterPro" id="IPR015919">
    <property type="entry name" value="Cadherin-like_sf"/>
</dbReference>
<dbReference type="GO" id="GO:0016020">
    <property type="term" value="C:membrane"/>
    <property type="evidence" value="ECO:0007669"/>
    <property type="project" value="InterPro"/>
</dbReference>
<accession>A0A7C5M2Y6</accession>
<proteinExistence type="predicted"/>